<organism evidence="2 3">
    <name type="scientific">Urochloa decumbens</name>
    <dbReference type="NCBI Taxonomy" id="240449"/>
    <lineage>
        <taxon>Eukaryota</taxon>
        <taxon>Viridiplantae</taxon>
        <taxon>Streptophyta</taxon>
        <taxon>Embryophyta</taxon>
        <taxon>Tracheophyta</taxon>
        <taxon>Spermatophyta</taxon>
        <taxon>Magnoliopsida</taxon>
        <taxon>Liliopsida</taxon>
        <taxon>Poales</taxon>
        <taxon>Poaceae</taxon>
        <taxon>PACMAD clade</taxon>
        <taxon>Panicoideae</taxon>
        <taxon>Panicodae</taxon>
        <taxon>Paniceae</taxon>
        <taxon>Melinidinae</taxon>
        <taxon>Urochloa</taxon>
    </lineage>
</organism>
<accession>A0ABC9DW38</accession>
<reference evidence="3" key="1">
    <citation type="submission" date="2024-06" db="EMBL/GenBank/DDBJ databases">
        <authorList>
            <person name="Ryan C."/>
        </authorList>
    </citation>
    <scope>NUCLEOTIDE SEQUENCE [LARGE SCALE GENOMIC DNA]</scope>
</reference>
<proteinExistence type="predicted"/>
<keyword evidence="3" id="KW-1185">Reference proteome</keyword>
<sequence>MAAGRHCPPWADLWPELVGLILGRLPLADRVRMGAACRPWRRRAARQEPLPPPLPWLSLLDGAFLSVPGGEIHRRVPLPDDASCYGSMGDWLLLKRSSGGGTFSLVNPFTKSVVRVPKEAFPPGPLITVKPVLLSTLDLSPNSSSPFAILTIEDDPSLESVISVCRPGTATPTAFRGPDGDAIFDVAFFDGKLHALSHSKLYVLDDLETGSSARVPSMRCVADVVDNKPRVVWRTIAGERRVSAYVSSYLVESSGKLLHVRRRIEYPITSPEKKVGRGRTLSFQVFEADLTADCSRGKWRRVDALGGQALFVGLHSKSLPAPECGAWEDCIYFVCDHDYGTCGADPLRDCGVFDMRTGMITPLLPDDVVVQQQGCKGHPTWFFPAKTM</sequence>
<dbReference type="Pfam" id="PF03478">
    <property type="entry name" value="Beta-prop_KIB1-4"/>
    <property type="match status" value="1"/>
</dbReference>
<evidence type="ECO:0000313" key="3">
    <source>
        <dbReference type="Proteomes" id="UP001497457"/>
    </source>
</evidence>
<dbReference type="InterPro" id="IPR036047">
    <property type="entry name" value="F-box-like_dom_sf"/>
</dbReference>
<dbReference type="Proteomes" id="UP001497457">
    <property type="component" value="Chromosome 35b"/>
</dbReference>
<evidence type="ECO:0000259" key="1">
    <source>
        <dbReference type="Pfam" id="PF03478"/>
    </source>
</evidence>
<dbReference type="PANTHER" id="PTHR33110:SF65">
    <property type="entry name" value="DUF295 DOMAIN-CONTAINING PROTEIN"/>
    <property type="match status" value="1"/>
</dbReference>
<gene>
    <name evidence="2" type="ORF">URODEC1_LOCUS89196</name>
</gene>
<protein>
    <recommendedName>
        <fullName evidence="1">KIB1-4 beta-propeller domain-containing protein</fullName>
    </recommendedName>
</protein>
<dbReference type="Gene3D" id="1.20.1280.50">
    <property type="match status" value="1"/>
</dbReference>
<reference evidence="2 3" key="2">
    <citation type="submission" date="2024-10" db="EMBL/GenBank/DDBJ databases">
        <authorList>
            <person name="Ryan C."/>
        </authorList>
    </citation>
    <scope>NUCLEOTIDE SEQUENCE [LARGE SCALE GENOMIC DNA]</scope>
</reference>
<dbReference type="EMBL" id="OZ075145">
    <property type="protein sequence ID" value="CAL5046196.1"/>
    <property type="molecule type" value="Genomic_DNA"/>
</dbReference>
<feature type="domain" description="KIB1-4 beta-propeller" evidence="1">
    <location>
        <begin position="64"/>
        <end position="354"/>
    </location>
</feature>
<dbReference type="CDD" id="cd09917">
    <property type="entry name" value="F-box_SF"/>
    <property type="match status" value="1"/>
</dbReference>
<dbReference type="PANTHER" id="PTHR33110">
    <property type="entry name" value="F-BOX/KELCH-REPEAT PROTEIN-RELATED"/>
    <property type="match status" value="1"/>
</dbReference>
<dbReference type="SUPFAM" id="SSF81383">
    <property type="entry name" value="F-box domain"/>
    <property type="match status" value="1"/>
</dbReference>
<evidence type="ECO:0000313" key="2">
    <source>
        <dbReference type="EMBL" id="CAL5046196.1"/>
    </source>
</evidence>
<dbReference type="AlphaFoldDB" id="A0ABC9DW38"/>
<dbReference type="InterPro" id="IPR005174">
    <property type="entry name" value="KIB1-4_b-propeller"/>
</dbReference>
<name>A0ABC9DW38_9POAL</name>